<dbReference type="KEGG" id="btab:109037393"/>
<gene>
    <name evidence="2" type="ORF">BEMITA_LOCUS3143</name>
</gene>
<sequence length="209" mass="24412">MNSKYPVILACCLVAVVRALPASESDLAPVIEQDGTEDAPKTADAYSTLRRAYRLTFLPIRTMLYGYLRSFMRRFRRRRNKHRGRSLDMNFEDKEKCNLNHLGRWVDKENPCRFYECAMNFTAIEKCLSRQNAVEDESQIYRNTITQHSNQIKRELVESKKSKSIQHSTFFPINDCVSLVRHQCKDNFIYSTLKQACVPINTVPQECMK</sequence>
<proteinExistence type="predicted"/>
<name>A0A9P0A0K8_BEMTA</name>
<organism evidence="2 3">
    <name type="scientific">Bemisia tabaci</name>
    <name type="common">Sweetpotato whitefly</name>
    <name type="synonym">Aleurodes tabaci</name>
    <dbReference type="NCBI Taxonomy" id="7038"/>
    <lineage>
        <taxon>Eukaryota</taxon>
        <taxon>Metazoa</taxon>
        <taxon>Ecdysozoa</taxon>
        <taxon>Arthropoda</taxon>
        <taxon>Hexapoda</taxon>
        <taxon>Insecta</taxon>
        <taxon>Pterygota</taxon>
        <taxon>Neoptera</taxon>
        <taxon>Paraneoptera</taxon>
        <taxon>Hemiptera</taxon>
        <taxon>Sternorrhyncha</taxon>
        <taxon>Aleyrodoidea</taxon>
        <taxon>Aleyrodidae</taxon>
        <taxon>Aleyrodinae</taxon>
        <taxon>Bemisia</taxon>
    </lineage>
</organism>
<dbReference type="AlphaFoldDB" id="A0A9P0A0K8"/>
<keyword evidence="3" id="KW-1185">Reference proteome</keyword>
<evidence type="ECO:0000256" key="1">
    <source>
        <dbReference type="SAM" id="SignalP"/>
    </source>
</evidence>
<protein>
    <submittedName>
        <fullName evidence="2">Uncharacterized protein</fullName>
    </submittedName>
</protein>
<accession>A0A9P0A0K8</accession>
<evidence type="ECO:0000313" key="2">
    <source>
        <dbReference type="EMBL" id="CAH0383720.1"/>
    </source>
</evidence>
<dbReference type="EMBL" id="OU963871">
    <property type="protein sequence ID" value="CAH0383720.1"/>
    <property type="molecule type" value="Genomic_DNA"/>
</dbReference>
<feature type="chain" id="PRO_5040319987" evidence="1">
    <location>
        <begin position="20"/>
        <end position="209"/>
    </location>
</feature>
<feature type="signal peptide" evidence="1">
    <location>
        <begin position="1"/>
        <end position="19"/>
    </location>
</feature>
<evidence type="ECO:0000313" key="3">
    <source>
        <dbReference type="Proteomes" id="UP001152759"/>
    </source>
</evidence>
<reference evidence="2" key="1">
    <citation type="submission" date="2021-12" db="EMBL/GenBank/DDBJ databases">
        <authorList>
            <person name="King R."/>
        </authorList>
    </citation>
    <scope>NUCLEOTIDE SEQUENCE</scope>
</reference>
<keyword evidence="1" id="KW-0732">Signal</keyword>
<dbReference type="Proteomes" id="UP001152759">
    <property type="component" value="Chromosome 10"/>
</dbReference>